<gene>
    <name evidence="1" type="ORF">MAESPC_04308</name>
</gene>
<evidence type="ECO:0000313" key="2">
    <source>
        <dbReference type="Proteomes" id="UP000014617"/>
    </source>
</evidence>
<dbReference type="EMBL" id="ASZQ01000261">
    <property type="protein sequence ID" value="EPF18916.1"/>
    <property type="molecule type" value="Genomic_DNA"/>
</dbReference>
<evidence type="ECO:0000313" key="1">
    <source>
        <dbReference type="EMBL" id="EPF18916.1"/>
    </source>
</evidence>
<dbReference type="Proteomes" id="UP000014617">
    <property type="component" value="Unassembled WGS sequence"/>
</dbReference>
<dbReference type="PATRIC" id="fig|482300.6.peg.4782"/>
<organism evidence="1 2">
    <name type="scientific">Microcystis aeruginosa SPC777</name>
    <dbReference type="NCBI Taxonomy" id="482300"/>
    <lineage>
        <taxon>Bacteria</taxon>
        <taxon>Bacillati</taxon>
        <taxon>Cyanobacteriota</taxon>
        <taxon>Cyanophyceae</taxon>
        <taxon>Oscillatoriophycideae</taxon>
        <taxon>Chroococcales</taxon>
        <taxon>Microcystaceae</taxon>
        <taxon>Microcystis</taxon>
    </lineage>
</organism>
<accession>S3J2H8</accession>
<dbReference type="AlphaFoldDB" id="S3J2H8"/>
<comment type="caution">
    <text evidence="1">The sequence shown here is derived from an EMBL/GenBank/DDBJ whole genome shotgun (WGS) entry which is preliminary data.</text>
</comment>
<reference evidence="1 2" key="1">
    <citation type="journal article" date="2013" name="Genome Announc.">
        <title>Draft Genome Sequence of the Brazilian Toxic Bloom-Forming Cyanobacterium Microcystis aeruginosa Strain SPC777.</title>
        <authorList>
            <person name="Fiore M.F."/>
            <person name="Alvarenga D.O."/>
            <person name="Varani A.M."/>
            <person name="Hoff-Risseti C."/>
            <person name="Crespim E."/>
            <person name="Ramos R.T."/>
            <person name="Silva A."/>
            <person name="Schaker P.D."/>
            <person name="Heck K."/>
            <person name="Rigonato J."/>
            <person name="Schneider M.P."/>
        </authorList>
    </citation>
    <scope>NUCLEOTIDE SEQUENCE [LARGE SCALE GENOMIC DNA]</scope>
    <source>
        <strain evidence="2">SPC 777</strain>
    </source>
</reference>
<sequence length="42" mass="4780">MNELKGISINKLIEYLSTNTLAEFNAYTRPPAKVLFSYLMIA</sequence>
<name>S3J2H8_MICAE</name>
<protein>
    <submittedName>
        <fullName evidence="1">Uncharacterized protein</fullName>
    </submittedName>
</protein>
<proteinExistence type="predicted"/>